<evidence type="ECO:0000256" key="1">
    <source>
        <dbReference type="ARBA" id="ARBA00022722"/>
    </source>
</evidence>
<keyword evidence="1" id="KW-0540">Nuclease</keyword>
<gene>
    <name evidence="6" type="ORF">GCM10009788_34360</name>
</gene>
<sequence>MSDRTLRVVILDSEGLAGVGRNDRVVAHRLAAARDNGQRVILPAVVAAEVITGGPTDVGVYRAMKRLIAEPISVDLAARAGQLRERAGRARRKKRDLTVDAIVAAVAIARAPSVVLTADPDDLQLLTEGHDVRVIGL</sequence>
<comment type="caution">
    <text evidence="6">The sequence shown here is derived from an EMBL/GenBank/DDBJ whole genome shotgun (WGS) entry which is preliminary data.</text>
</comment>
<protein>
    <recommendedName>
        <fullName evidence="5">PIN domain-containing protein</fullName>
    </recommendedName>
</protein>
<keyword evidence="3" id="KW-0378">Hydrolase</keyword>
<dbReference type="Proteomes" id="UP001500842">
    <property type="component" value="Unassembled WGS sequence"/>
</dbReference>
<accession>A0ABN2AWR5</accession>
<reference evidence="6 7" key="1">
    <citation type="journal article" date="2019" name="Int. J. Syst. Evol. Microbiol.">
        <title>The Global Catalogue of Microorganisms (GCM) 10K type strain sequencing project: providing services to taxonomists for standard genome sequencing and annotation.</title>
        <authorList>
            <consortium name="The Broad Institute Genomics Platform"/>
            <consortium name="The Broad Institute Genome Sequencing Center for Infectious Disease"/>
            <person name="Wu L."/>
            <person name="Ma J."/>
        </authorList>
    </citation>
    <scope>NUCLEOTIDE SEQUENCE [LARGE SCALE GENOMIC DNA]</scope>
    <source>
        <strain evidence="6 7">JCM 14942</strain>
    </source>
</reference>
<dbReference type="InterPro" id="IPR002716">
    <property type="entry name" value="PIN_dom"/>
</dbReference>
<evidence type="ECO:0000256" key="4">
    <source>
        <dbReference type="ARBA" id="ARBA00022842"/>
    </source>
</evidence>
<dbReference type="SUPFAM" id="SSF88723">
    <property type="entry name" value="PIN domain-like"/>
    <property type="match status" value="1"/>
</dbReference>
<evidence type="ECO:0000256" key="3">
    <source>
        <dbReference type="ARBA" id="ARBA00022801"/>
    </source>
</evidence>
<organism evidence="6 7">
    <name type="scientific">Nocardioides humi</name>
    <dbReference type="NCBI Taxonomy" id="449461"/>
    <lineage>
        <taxon>Bacteria</taxon>
        <taxon>Bacillati</taxon>
        <taxon>Actinomycetota</taxon>
        <taxon>Actinomycetes</taxon>
        <taxon>Propionibacteriales</taxon>
        <taxon>Nocardioidaceae</taxon>
        <taxon>Nocardioides</taxon>
    </lineage>
</organism>
<dbReference type="Pfam" id="PF01850">
    <property type="entry name" value="PIN"/>
    <property type="match status" value="1"/>
</dbReference>
<keyword evidence="7" id="KW-1185">Reference proteome</keyword>
<evidence type="ECO:0000256" key="2">
    <source>
        <dbReference type="ARBA" id="ARBA00022723"/>
    </source>
</evidence>
<dbReference type="InterPro" id="IPR029060">
    <property type="entry name" value="PIN-like_dom_sf"/>
</dbReference>
<evidence type="ECO:0000313" key="7">
    <source>
        <dbReference type="Proteomes" id="UP001500842"/>
    </source>
</evidence>
<evidence type="ECO:0000259" key="5">
    <source>
        <dbReference type="Pfam" id="PF01850"/>
    </source>
</evidence>
<dbReference type="EMBL" id="BAAAOR010000025">
    <property type="protein sequence ID" value="GAA1528141.1"/>
    <property type="molecule type" value="Genomic_DNA"/>
</dbReference>
<feature type="domain" description="PIN" evidence="5">
    <location>
        <begin position="29"/>
        <end position="121"/>
    </location>
</feature>
<proteinExistence type="predicted"/>
<dbReference type="RefSeq" id="WP_219996338.1">
    <property type="nucleotide sequence ID" value="NZ_BAAAOR010000025.1"/>
</dbReference>
<dbReference type="Gene3D" id="3.40.50.1010">
    <property type="entry name" value="5'-nuclease"/>
    <property type="match status" value="1"/>
</dbReference>
<name>A0ABN2AWR5_9ACTN</name>
<evidence type="ECO:0000313" key="6">
    <source>
        <dbReference type="EMBL" id="GAA1528141.1"/>
    </source>
</evidence>
<keyword evidence="4" id="KW-0460">Magnesium</keyword>
<keyword evidence="2" id="KW-0479">Metal-binding</keyword>